<name>A0A6G1HUX1_9PEZI</name>
<evidence type="ECO:0000313" key="3">
    <source>
        <dbReference type="Proteomes" id="UP000799640"/>
    </source>
</evidence>
<dbReference type="Pfam" id="PF06985">
    <property type="entry name" value="HET"/>
    <property type="match status" value="1"/>
</dbReference>
<dbReference type="InterPro" id="IPR010730">
    <property type="entry name" value="HET"/>
</dbReference>
<dbReference type="PANTHER" id="PTHR33112">
    <property type="entry name" value="DOMAIN PROTEIN, PUTATIVE-RELATED"/>
    <property type="match status" value="1"/>
</dbReference>
<proteinExistence type="predicted"/>
<organism evidence="2 3">
    <name type="scientific">Trichodelitschia bisporula</name>
    <dbReference type="NCBI Taxonomy" id="703511"/>
    <lineage>
        <taxon>Eukaryota</taxon>
        <taxon>Fungi</taxon>
        <taxon>Dikarya</taxon>
        <taxon>Ascomycota</taxon>
        <taxon>Pezizomycotina</taxon>
        <taxon>Dothideomycetes</taxon>
        <taxon>Dothideomycetes incertae sedis</taxon>
        <taxon>Phaeotrichales</taxon>
        <taxon>Phaeotrichaceae</taxon>
        <taxon>Trichodelitschia</taxon>
    </lineage>
</organism>
<dbReference type="EMBL" id="ML996697">
    <property type="protein sequence ID" value="KAF2399724.1"/>
    <property type="molecule type" value="Genomic_DNA"/>
</dbReference>
<gene>
    <name evidence="2" type="ORF">EJ06DRAFT_478325</name>
</gene>
<dbReference type="AlphaFoldDB" id="A0A6G1HUX1"/>
<accession>A0A6G1HUX1</accession>
<evidence type="ECO:0000313" key="2">
    <source>
        <dbReference type="EMBL" id="KAF2399724.1"/>
    </source>
</evidence>
<protein>
    <submittedName>
        <fullName evidence="2">HET-domain-containing protein</fullName>
    </submittedName>
</protein>
<keyword evidence="3" id="KW-1185">Reference proteome</keyword>
<sequence length="326" mass="37023">MARDAIATCFGQHDACPHFHETQLPTRLLDVGSEARHPKLFVTNGETGKYIALSHCWGKGKPLRLMKASFESFRNKILLADLPALFRDAVLLTRQLGVSYLWIDSLCIVQDDPSDWERESALMCNLYANAYVTIALSSLLGIPDTDYDARPLDYTQEERFVGCTAPWENSFLISRGWVLQERLISQRTLHYTEAGLIWECATAMFCECLGPVSQEPFERSWKEEEPKGLEGSLELWAHLVQWYTGLALTYESDRLIALAGLAARFEKQTDSRYICGVWLDRSLFHLANQWDTKMAKWCPPGAVERNTETCTSPSWSWASISGVVRL</sequence>
<evidence type="ECO:0000259" key="1">
    <source>
        <dbReference type="Pfam" id="PF06985"/>
    </source>
</evidence>
<feature type="domain" description="Heterokaryon incompatibility" evidence="1">
    <location>
        <begin position="50"/>
        <end position="142"/>
    </location>
</feature>
<dbReference type="PANTHER" id="PTHR33112:SF9">
    <property type="entry name" value="HETEROKARYON INCOMPATIBILITY DOMAIN-CONTAINING PROTEIN"/>
    <property type="match status" value="1"/>
</dbReference>
<reference evidence="2" key="1">
    <citation type="journal article" date="2020" name="Stud. Mycol.">
        <title>101 Dothideomycetes genomes: a test case for predicting lifestyles and emergence of pathogens.</title>
        <authorList>
            <person name="Haridas S."/>
            <person name="Albert R."/>
            <person name="Binder M."/>
            <person name="Bloem J."/>
            <person name="Labutti K."/>
            <person name="Salamov A."/>
            <person name="Andreopoulos B."/>
            <person name="Baker S."/>
            <person name="Barry K."/>
            <person name="Bills G."/>
            <person name="Bluhm B."/>
            <person name="Cannon C."/>
            <person name="Castanera R."/>
            <person name="Culley D."/>
            <person name="Daum C."/>
            <person name="Ezra D."/>
            <person name="Gonzalez J."/>
            <person name="Henrissat B."/>
            <person name="Kuo A."/>
            <person name="Liang C."/>
            <person name="Lipzen A."/>
            <person name="Lutzoni F."/>
            <person name="Magnuson J."/>
            <person name="Mondo S."/>
            <person name="Nolan M."/>
            <person name="Ohm R."/>
            <person name="Pangilinan J."/>
            <person name="Park H.-J."/>
            <person name="Ramirez L."/>
            <person name="Alfaro M."/>
            <person name="Sun H."/>
            <person name="Tritt A."/>
            <person name="Yoshinaga Y."/>
            <person name="Zwiers L.-H."/>
            <person name="Turgeon B."/>
            <person name="Goodwin S."/>
            <person name="Spatafora J."/>
            <person name="Crous P."/>
            <person name="Grigoriev I."/>
        </authorList>
    </citation>
    <scope>NUCLEOTIDE SEQUENCE</scope>
    <source>
        <strain evidence="2">CBS 262.69</strain>
    </source>
</reference>
<feature type="non-terminal residue" evidence="2">
    <location>
        <position position="326"/>
    </location>
</feature>
<dbReference type="Proteomes" id="UP000799640">
    <property type="component" value="Unassembled WGS sequence"/>
</dbReference>
<dbReference type="OrthoDB" id="5362512at2759"/>